<dbReference type="PANTHER" id="PTHR11772">
    <property type="entry name" value="ASPARAGINE SYNTHETASE"/>
    <property type="match status" value="1"/>
</dbReference>
<name>A0ABD3PL25_9STRA</name>
<evidence type="ECO:0000313" key="5">
    <source>
        <dbReference type="EMBL" id="KAL3788031.1"/>
    </source>
</evidence>
<evidence type="ECO:0000256" key="3">
    <source>
        <dbReference type="ARBA" id="ARBA00022840"/>
    </source>
</evidence>
<dbReference type="Proteomes" id="UP001516023">
    <property type="component" value="Unassembled WGS sequence"/>
</dbReference>
<dbReference type="EMBL" id="JABMIG020000163">
    <property type="protein sequence ID" value="KAL3788031.1"/>
    <property type="molecule type" value="Genomic_DNA"/>
</dbReference>
<comment type="caution">
    <text evidence="5">The sequence shown here is derived from an EMBL/GenBank/DDBJ whole genome shotgun (WGS) entry which is preliminary data.</text>
</comment>
<dbReference type="PANTHER" id="PTHR11772:SF2">
    <property type="entry name" value="ASPARAGINE SYNTHETASE [GLUTAMINE-HYDROLYZING]"/>
    <property type="match status" value="1"/>
</dbReference>
<dbReference type="InterPro" id="IPR029055">
    <property type="entry name" value="Ntn_hydrolases_N"/>
</dbReference>
<dbReference type="GO" id="GO:0016874">
    <property type="term" value="F:ligase activity"/>
    <property type="evidence" value="ECO:0007669"/>
    <property type="project" value="UniProtKB-KW"/>
</dbReference>
<dbReference type="SUPFAM" id="SSF53383">
    <property type="entry name" value="PLP-dependent transferases"/>
    <property type="match status" value="1"/>
</dbReference>
<evidence type="ECO:0000256" key="2">
    <source>
        <dbReference type="ARBA" id="ARBA00022741"/>
    </source>
</evidence>
<keyword evidence="1" id="KW-0436">Ligase</keyword>
<dbReference type="Gene3D" id="3.40.50.620">
    <property type="entry name" value="HUPs"/>
    <property type="match status" value="1"/>
</dbReference>
<proteinExistence type="predicted"/>
<dbReference type="InterPro" id="IPR033738">
    <property type="entry name" value="AsnB_N"/>
</dbReference>
<dbReference type="PROSITE" id="PS51278">
    <property type="entry name" value="GATASE_TYPE_2"/>
    <property type="match status" value="1"/>
</dbReference>
<dbReference type="Pfam" id="PF13537">
    <property type="entry name" value="GATase_7"/>
    <property type="match status" value="1"/>
</dbReference>
<keyword evidence="3" id="KW-0067">ATP-binding</keyword>
<gene>
    <name evidence="5" type="ORF">HJC23_008375</name>
</gene>
<keyword evidence="2" id="KW-0547">Nucleotide-binding</keyword>
<dbReference type="InterPro" id="IPR015424">
    <property type="entry name" value="PyrdxlP-dep_Trfase"/>
</dbReference>
<dbReference type="InterPro" id="IPR014729">
    <property type="entry name" value="Rossmann-like_a/b/a_fold"/>
</dbReference>
<dbReference type="InterPro" id="IPR050795">
    <property type="entry name" value="Asn_Synthetase"/>
</dbReference>
<dbReference type="Gene3D" id="3.60.20.10">
    <property type="entry name" value="Glutamine Phosphoribosylpyrophosphate, subunit 1, domain 1"/>
    <property type="match status" value="1"/>
</dbReference>
<dbReference type="GO" id="GO:0005524">
    <property type="term" value="F:ATP binding"/>
    <property type="evidence" value="ECO:0007669"/>
    <property type="project" value="UniProtKB-KW"/>
</dbReference>
<dbReference type="InterPro" id="IPR001962">
    <property type="entry name" value="Asn_synthase"/>
</dbReference>
<organism evidence="5 6">
    <name type="scientific">Cyclotella cryptica</name>
    <dbReference type="NCBI Taxonomy" id="29204"/>
    <lineage>
        <taxon>Eukaryota</taxon>
        <taxon>Sar</taxon>
        <taxon>Stramenopiles</taxon>
        <taxon>Ochrophyta</taxon>
        <taxon>Bacillariophyta</taxon>
        <taxon>Coscinodiscophyceae</taxon>
        <taxon>Thalassiosirophycidae</taxon>
        <taxon>Stephanodiscales</taxon>
        <taxon>Stephanodiscaceae</taxon>
        <taxon>Cyclotella</taxon>
    </lineage>
</organism>
<accession>A0ABD3PL25</accession>
<reference evidence="5 6" key="1">
    <citation type="journal article" date="2020" name="G3 (Bethesda)">
        <title>Improved Reference Genome for Cyclotella cryptica CCMP332, a Model for Cell Wall Morphogenesis, Salinity Adaptation, and Lipid Production in Diatoms (Bacillariophyta).</title>
        <authorList>
            <person name="Roberts W.R."/>
            <person name="Downey K.M."/>
            <person name="Ruck E.C."/>
            <person name="Traller J.C."/>
            <person name="Alverson A.J."/>
        </authorList>
    </citation>
    <scope>NUCLEOTIDE SEQUENCE [LARGE SCALE GENOMIC DNA]</scope>
    <source>
        <strain evidence="5 6">CCMP332</strain>
    </source>
</reference>
<dbReference type="CDD" id="cd01991">
    <property type="entry name" value="Asn_synthase_B_C"/>
    <property type="match status" value="1"/>
</dbReference>
<dbReference type="AlphaFoldDB" id="A0ABD3PL25"/>
<keyword evidence="6" id="KW-1185">Reference proteome</keyword>
<sequence>MLRAISLTRRSRIAASLFPKSAPTAQRRTCGLLAAIDNIWSPSYTQPSASLLLNDEYTLRSATGTMIHRGPDGRHTARGTLLDDPAHSNSGDGHGVGPKWVMGHQRLAIVDPDSHSADMPFVLTLEGERYRLAANGEIYNHKLLYDEIVTKHGWKEERISGSDCEVIAHACAALGPQEAVKRLDGMFAFVLFKEGAGTTSPVAFAARDPVGIKPLYYGETEDGAMVFASELKALVGHVVTSSVRQMPPGHYWTPEEGLVRYHRPEWNFNVSTFEWLIAAKYVFIGPSLENYAPWETKGNPTDEEIRTAFRAAVKKRMMADVDYGFFLSGGVDSCIVAHALMPMYREETGDDRPIPTFTVGMEDSPDMMAAKAMVDALGGARYIDHRPRIFTGEEVFDLIPKIIYHMETYEAELIRSAIPNWLLAERAGTDVKMVLTGEGSDELFAGYLYFMDAQTPRQIQNELRRIYNMLGDINLHRTDRMTMAHSLEARVPFLDTKFTELIMSVDPAKKIVNRDAVATNSEGREKTFLRKLFEGPNANGHVIPHPVLWRAKAMQCEGVGEDWVSMLQKKVSAQVTDAEMSNASALYPLNTPHTKEEFYYRRIFEEHYAGMAHVVNPWVGGCRAGGAEWKSDAYTREGLGNTNLLTHAFQQKSGRVASFSTSAGQRRSFASMPAFADVYASEDEAIQNAQEAGFNMFESYLTSGSDDRSMIDTKTGTNKYHVKPQPISENDIFRGSCTCNAPTQSGYEAAMKLFDEKLSSLRSQDEVEDALREIFDQQRKRIASSLQLPDGVEVVLCPSGSDAEYLPIAIARALQPKTQHGMKILNVITQMKEIGAGTNIAANGSYFSSHAALSGRLPGGVTRLNGFDEDSLIEVSIPARERCGTVLDASSISKDITDKHPDAYPILHGVFGGKTGLRDSVMPHSADAGSTSLGVVDACQGRFSLEELHGWLEQDSIVLFTASKFYQAPPFCGAVFIPKRIAEKLGNSPPPGPIEMYGRDSLGGFLSDKELPSCFESWMPLLRGPKGDANNVGLALRWEAGLDGMEKLAETPSSTHVKAVKDWAASVTQMVQDNSDQLDAWCVERSIVSIRLKKSDGSGWLSMSELRDVYRYMSKDVSDAIPQLSPDEKEALSTCCFIGQPVDVAESHAILRIALGSESLANYLENPSSTLLEDERAVRKLSAIAKHFSTLKQSNF</sequence>
<protein>
    <recommendedName>
        <fullName evidence="4">Glutamine amidotransferase type-2 domain-containing protein</fullName>
    </recommendedName>
</protein>
<evidence type="ECO:0000313" key="6">
    <source>
        <dbReference type="Proteomes" id="UP001516023"/>
    </source>
</evidence>
<feature type="domain" description="Glutamine amidotransferase type-2" evidence="4">
    <location>
        <begin position="30"/>
        <end position="257"/>
    </location>
</feature>
<dbReference type="CDD" id="cd00712">
    <property type="entry name" value="AsnB"/>
    <property type="match status" value="1"/>
</dbReference>
<evidence type="ECO:0000259" key="4">
    <source>
        <dbReference type="PROSITE" id="PS51278"/>
    </source>
</evidence>
<dbReference type="SUPFAM" id="SSF56235">
    <property type="entry name" value="N-terminal nucleophile aminohydrolases (Ntn hydrolases)"/>
    <property type="match status" value="1"/>
</dbReference>
<dbReference type="SUPFAM" id="SSF52402">
    <property type="entry name" value="Adenine nucleotide alpha hydrolases-like"/>
    <property type="match status" value="1"/>
</dbReference>
<dbReference type="InterPro" id="IPR017932">
    <property type="entry name" value="GATase_2_dom"/>
</dbReference>
<dbReference type="Pfam" id="PF00733">
    <property type="entry name" value="Asn_synthase"/>
    <property type="match status" value="1"/>
</dbReference>
<evidence type="ECO:0000256" key="1">
    <source>
        <dbReference type="ARBA" id="ARBA00022598"/>
    </source>
</evidence>